<dbReference type="FunFam" id="3.20.20.100:FF:000002">
    <property type="entry name" value="2,5-diketo-D-gluconic acid reductase A"/>
    <property type="match status" value="1"/>
</dbReference>
<dbReference type="STRING" id="1076935.U4KYY2"/>
<dbReference type="OMA" id="ACATNQV"/>
<dbReference type="Proteomes" id="UP000018144">
    <property type="component" value="Unassembled WGS sequence"/>
</dbReference>
<feature type="domain" description="NADP-dependent oxidoreductase" evidence="5">
    <location>
        <begin position="18"/>
        <end position="297"/>
    </location>
</feature>
<dbReference type="EMBL" id="HF935357">
    <property type="protein sequence ID" value="CCX07616.1"/>
    <property type="molecule type" value="Genomic_DNA"/>
</dbReference>
<feature type="active site" description="Proton donor" evidence="2">
    <location>
        <position position="53"/>
    </location>
</feature>
<evidence type="ECO:0000256" key="3">
    <source>
        <dbReference type="PIRSR" id="PIRSR000097-2"/>
    </source>
</evidence>
<dbReference type="SUPFAM" id="SSF51430">
    <property type="entry name" value="NAD(P)-linked oxidoreductase"/>
    <property type="match status" value="1"/>
</dbReference>
<dbReference type="InterPro" id="IPR036812">
    <property type="entry name" value="NAD(P)_OxRdtase_dom_sf"/>
</dbReference>
<keyword evidence="7" id="KW-1185">Reference proteome</keyword>
<evidence type="ECO:0000313" key="7">
    <source>
        <dbReference type="Proteomes" id="UP000018144"/>
    </source>
</evidence>
<evidence type="ECO:0000313" key="6">
    <source>
        <dbReference type="EMBL" id="CCX07616.1"/>
    </source>
</evidence>
<evidence type="ECO:0000259" key="5">
    <source>
        <dbReference type="Pfam" id="PF00248"/>
    </source>
</evidence>
<proteinExistence type="predicted"/>
<dbReference type="PRINTS" id="PR00069">
    <property type="entry name" value="ALDKETRDTASE"/>
</dbReference>
<protein>
    <submittedName>
        <fullName evidence="6">Similar to Aldo-keto reductase family 4 member C8 acc. no. O80944</fullName>
    </submittedName>
</protein>
<dbReference type="AlphaFoldDB" id="U4KYY2"/>
<feature type="site" description="Lowers pKa of active site Tyr" evidence="4">
    <location>
        <position position="84"/>
    </location>
</feature>
<dbReference type="PANTHER" id="PTHR11732">
    <property type="entry name" value="ALDO/KETO REDUCTASE"/>
    <property type="match status" value="1"/>
</dbReference>
<accession>U4KYY2</accession>
<evidence type="ECO:0000256" key="4">
    <source>
        <dbReference type="PIRSR" id="PIRSR000097-3"/>
    </source>
</evidence>
<dbReference type="OrthoDB" id="416253at2759"/>
<dbReference type="Pfam" id="PF00248">
    <property type="entry name" value="Aldo_ket_red"/>
    <property type="match status" value="1"/>
</dbReference>
<evidence type="ECO:0000256" key="1">
    <source>
        <dbReference type="ARBA" id="ARBA00023002"/>
    </source>
</evidence>
<dbReference type="PIRSF" id="PIRSF000097">
    <property type="entry name" value="AKR"/>
    <property type="match status" value="1"/>
</dbReference>
<name>U4KYY2_PYROM</name>
<gene>
    <name evidence="6" type="ORF">PCON_07205</name>
</gene>
<keyword evidence="1" id="KW-0560">Oxidoreductase</keyword>
<feature type="binding site" evidence="3">
    <location>
        <position position="117"/>
    </location>
    <ligand>
        <name>substrate</name>
    </ligand>
</feature>
<dbReference type="Gene3D" id="3.20.20.100">
    <property type="entry name" value="NADP-dependent oxidoreductase domain"/>
    <property type="match status" value="1"/>
</dbReference>
<dbReference type="InterPro" id="IPR023210">
    <property type="entry name" value="NADP_OxRdtase_dom"/>
</dbReference>
<sequence>MSLGRTFKLNTGATIPAVGFGTFASEGKAGESYNSTKTALEAGYRHLDCAWFYQNEEEIGEAIADFLKESNGKVKREDLFICTKVWNHLHKPDEVEWSINDSLKKLKLDYIDLFLVHWPIAAERTDDYNPKIGADGKYVINHELTENPEPTWRAMEALQRSGKARAIGVSNWTIPRLEKLLSFATIKPAANQVEIHPFLPNQELLDYCQSKDILLVAYSPLGSQNQVPRTGEKVAENKTLNEVAQSSGHTLAQTLIAWGIKRGYPVLPKSATPSRIQSNFQDYELSEEDYAKVNAVAKGRHCRFVNMKDTFGFDLWPEEADN</sequence>
<evidence type="ECO:0000256" key="2">
    <source>
        <dbReference type="PIRSR" id="PIRSR000097-1"/>
    </source>
</evidence>
<dbReference type="PROSITE" id="PS00798">
    <property type="entry name" value="ALDOKETO_REDUCTASE_1"/>
    <property type="match status" value="1"/>
</dbReference>
<dbReference type="eggNOG" id="KOG1577">
    <property type="taxonomic scope" value="Eukaryota"/>
</dbReference>
<organism evidence="6 7">
    <name type="scientific">Pyronema omphalodes (strain CBS 100304)</name>
    <name type="common">Pyronema confluens</name>
    <dbReference type="NCBI Taxonomy" id="1076935"/>
    <lineage>
        <taxon>Eukaryota</taxon>
        <taxon>Fungi</taxon>
        <taxon>Dikarya</taxon>
        <taxon>Ascomycota</taxon>
        <taxon>Pezizomycotina</taxon>
        <taxon>Pezizomycetes</taxon>
        <taxon>Pezizales</taxon>
        <taxon>Pyronemataceae</taxon>
        <taxon>Pyronema</taxon>
    </lineage>
</organism>
<dbReference type="InterPro" id="IPR020471">
    <property type="entry name" value="AKR"/>
</dbReference>
<dbReference type="InterPro" id="IPR018170">
    <property type="entry name" value="Aldo/ket_reductase_CS"/>
</dbReference>
<dbReference type="GO" id="GO:0016616">
    <property type="term" value="F:oxidoreductase activity, acting on the CH-OH group of donors, NAD or NADP as acceptor"/>
    <property type="evidence" value="ECO:0007669"/>
    <property type="project" value="UniProtKB-ARBA"/>
</dbReference>
<reference evidence="6 7" key="1">
    <citation type="journal article" date="2013" name="PLoS Genet.">
        <title>The genome and development-dependent transcriptomes of Pyronema confluens: a window into fungal evolution.</title>
        <authorList>
            <person name="Traeger S."/>
            <person name="Altegoer F."/>
            <person name="Freitag M."/>
            <person name="Gabaldon T."/>
            <person name="Kempken F."/>
            <person name="Kumar A."/>
            <person name="Marcet-Houben M."/>
            <person name="Poggeler S."/>
            <person name="Stajich J.E."/>
            <person name="Nowrousian M."/>
        </authorList>
    </citation>
    <scope>NUCLEOTIDE SEQUENCE [LARGE SCALE GENOMIC DNA]</scope>
    <source>
        <strain evidence="7">CBS 100304</strain>
        <tissue evidence="6">Vegetative mycelium</tissue>
    </source>
</reference>